<accession>A0A1H8R6E1</accession>
<keyword evidence="3" id="KW-1185">Reference proteome</keyword>
<proteinExistence type="predicted"/>
<name>A0A1H8R6E1_9ACTN</name>
<sequence length="508" mass="56194">MFIDKSTETKLREIVAETLYKTDERSPEERKAAGKALRETVPLGSHATWSAPEDRPDPVALLKEQGESRLQELLPLRYERMGVSAFTFYRGGALIMASDLSNTPATGINVQACGDAHISNFGLFSSPERRTVFDINDFDETSIGPWEWDVKRMAASVEICGLDRGFSKKERKEAVLASVRGYRESMLEFAAMGNLDVWYAHIDIDEVTSAFEDKMTKKEKKQAAKAIGKAKSKNSTRAVAKLTEVVDGKLRIISNPPIVIPLRDMASAAKSAPWIKLLDTEKIVKLVLAAYRKTLSPDKQMLIRQYHGIDSAIKVVGVGSVGTRAFIIVMQGADCEDPLVLQIKEAQESVLERFCGKSNAEQHGQRVVEGQRAMQTASDILLGWCRLPGVDGKKRDYYVRQLWDGKGSVDLERIDAKHLAVYARACGRTLAHAHARTGDRFGIAGYLGTTDEFDKAIAKFSRAYAAQNEADYARFQEAIAQGELQATMALPANDEQKSQGEPQPAESE</sequence>
<dbReference type="PANTHER" id="PTHR39441">
    <property type="entry name" value="DUF2252 DOMAIN-CONTAINING PROTEIN"/>
    <property type="match status" value="1"/>
</dbReference>
<dbReference type="RefSeq" id="WP_066661279.1">
    <property type="nucleotide sequence ID" value="NZ_CP011402.1"/>
</dbReference>
<dbReference type="OrthoDB" id="1491115at2"/>
<evidence type="ECO:0000313" key="3">
    <source>
        <dbReference type="Proteomes" id="UP000182975"/>
    </source>
</evidence>
<dbReference type="EMBL" id="FOEC01000003">
    <property type="protein sequence ID" value="SEO61906.1"/>
    <property type="molecule type" value="Genomic_DNA"/>
</dbReference>
<reference evidence="3" key="1">
    <citation type="submission" date="2016-10" db="EMBL/GenBank/DDBJ databases">
        <authorList>
            <person name="Varghese N."/>
        </authorList>
    </citation>
    <scope>NUCLEOTIDE SEQUENCE [LARGE SCALE GENOMIC DNA]</scope>
    <source>
        <strain evidence="3">DSM 21843</strain>
    </source>
</reference>
<protein>
    <submittedName>
        <fullName evidence="2">Uncharacterized conserved protein, DUF2252 family</fullName>
    </submittedName>
</protein>
<dbReference type="AlphaFoldDB" id="A0A1H8R6E1"/>
<dbReference type="Proteomes" id="UP000182975">
    <property type="component" value="Unassembled WGS sequence"/>
</dbReference>
<dbReference type="PANTHER" id="PTHR39441:SF1">
    <property type="entry name" value="DUF2252 DOMAIN-CONTAINING PROTEIN"/>
    <property type="match status" value="1"/>
</dbReference>
<dbReference type="Pfam" id="PF10009">
    <property type="entry name" value="DUF2252"/>
    <property type="match status" value="1"/>
</dbReference>
<gene>
    <name evidence="2" type="ORF">SAMN02910314_00678</name>
</gene>
<organism evidence="2 3">
    <name type="scientific">Denitrobacterium detoxificans</name>
    <dbReference type="NCBI Taxonomy" id="79604"/>
    <lineage>
        <taxon>Bacteria</taxon>
        <taxon>Bacillati</taxon>
        <taxon>Actinomycetota</taxon>
        <taxon>Coriobacteriia</taxon>
        <taxon>Eggerthellales</taxon>
        <taxon>Eggerthellaceae</taxon>
        <taxon>Denitrobacterium</taxon>
    </lineage>
</organism>
<feature type="region of interest" description="Disordered" evidence="1">
    <location>
        <begin position="486"/>
        <end position="508"/>
    </location>
</feature>
<evidence type="ECO:0000256" key="1">
    <source>
        <dbReference type="SAM" id="MobiDB-lite"/>
    </source>
</evidence>
<evidence type="ECO:0000313" key="2">
    <source>
        <dbReference type="EMBL" id="SEO61906.1"/>
    </source>
</evidence>
<dbReference type="InterPro" id="IPR018721">
    <property type="entry name" value="DUF2252"/>
</dbReference>